<name>A0ABN0GIQ5_BAREL</name>
<protein>
    <submittedName>
        <fullName evidence="1">Uncharacterized protein</fullName>
    </submittedName>
</protein>
<comment type="caution">
    <text evidence="1">The sequence shown here is derived from an EMBL/GenBank/DDBJ whole genome shotgun (WGS) entry which is preliminary data.</text>
</comment>
<gene>
    <name evidence="1" type="ORF">MCU_01458</name>
</gene>
<reference evidence="1 2" key="1">
    <citation type="submission" date="2012-03" db="EMBL/GenBank/DDBJ databases">
        <title>The Genome Sequence of Bartonella elizabethae Re6043vi.</title>
        <authorList>
            <consortium name="The Broad Institute Genome Sequencing Platform"/>
            <consortium name="The Broad Institute Genome Sequencing Center for Infectious Disease"/>
            <person name="Feldgarden M."/>
            <person name="Kirby J."/>
            <person name="Kosoy M."/>
            <person name="Birtles R."/>
            <person name="Probert W.S."/>
            <person name="Chiaraviglio L."/>
            <person name="Young S.K."/>
            <person name="Zeng Q."/>
            <person name="Gargeya S."/>
            <person name="Fitzgerald M."/>
            <person name="Haas B."/>
            <person name="Abouelleil A."/>
            <person name="Alvarado L."/>
            <person name="Arachchi H.M."/>
            <person name="Berlin A."/>
            <person name="Chapman S.B."/>
            <person name="Gearin G."/>
            <person name="Goldberg J."/>
            <person name="Griggs A."/>
            <person name="Gujja S."/>
            <person name="Hansen M."/>
            <person name="Heiman D."/>
            <person name="Howarth C."/>
            <person name="Larimer J."/>
            <person name="Lui A."/>
            <person name="MacDonald P.J.P."/>
            <person name="McCowen C."/>
            <person name="Montmayeur A."/>
            <person name="Murphy C."/>
            <person name="Neiman D."/>
            <person name="Pearson M."/>
            <person name="Priest M."/>
            <person name="Roberts A."/>
            <person name="Saif S."/>
            <person name="Shea T."/>
            <person name="Sisk P."/>
            <person name="Stolte C."/>
            <person name="Sykes S."/>
            <person name="Wortman J."/>
            <person name="Nusbaum C."/>
            <person name="Birren B."/>
        </authorList>
    </citation>
    <scope>NUCLEOTIDE SEQUENCE [LARGE SCALE GENOMIC DNA]</scope>
    <source>
        <strain evidence="1 2">Re6043vi</strain>
    </source>
</reference>
<organism evidence="1 2">
    <name type="scientific">Bartonella elizabethae Re6043vi</name>
    <dbReference type="NCBI Taxonomy" id="1094554"/>
    <lineage>
        <taxon>Bacteria</taxon>
        <taxon>Pseudomonadati</taxon>
        <taxon>Pseudomonadota</taxon>
        <taxon>Alphaproteobacteria</taxon>
        <taxon>Hyphomicrobiales</taxon>
        <taxon>Bartonellaceae</taxon>
        <taxon>Bartonella</taxon>
    </lineage>
</organism>
<accession>A0ABN0GIQ5</accession>
<evidence type="ECO:0000313" key="1">
    <source>
        <dbReference type="EMBL" id="EJF82430.1"/>
    </source>
</evidence>
<dbReference type="EMBL" id="AILW01000024">
    <property type="protein sequence ID" value="EJF82430.1"/>
    <property type="molecule type" value="Genomic_DNA"/>
</dbReference>
<dbReference type="Proteomes" id="UP000008942">
    <property type="component" value="Unassembled WGS sequence"/>
</dbReference>
<evidence type="ECO:0000313" key="2">
    <source>
        <dbReference type="Proteomes" id="UP000008942"/>
    </source>
</evidence>
<sequence>MNPIRQGEPTGGGAVRDSCKILEAWENLPLCKVLFLMVLMNDIAEIRERKQFLMSAKLIAKHKEPYDKGRFTIRGGFIQNAIK</sequence>
<proteinExistence type="predicted"/>
<dbReference type="RefSeq" id="WP_005774730.1">
    <property type="nucleotide sequence ID" value="NZ_JH725141.1"/>
</dbReference>
<keyword evidence="2" id="KW-1185">Reference proteome</keyword>